<dbReference type="PROSITE" id="PS51737">
    <property type="entry name" value="RECOMBINASE_DNA_BIND"/>
    <property type="match status" value="1"/>
</dbReference>
<dbReference type="CDD" id="cd03768">
    <property type="entry name" value="SR_ResInv"/>
    <property type="match status" value="1"/>
</dbReference>
<feature type="coiled-coil region" evidence="1">
    <location>
        <begin position="367"/>
        <end position="422"/>
    </location>
</feature>
<gene>
    <name evidence="5" type="ORF">IAC74_01175</name>
</gene>
<dbReference type="Pfam" id="PF07508">
    <property type="entry name" value="Recombinase"/>
    <property type="match status" value="1"/>
</dbReference>
<dbReference type="Gene3D" id="3.40.50.1390">
    <property type="entry name" value="Resolvase, N-terminal catalytic domain"/>
    <property type="match status" value="1"/>
</dbReference>
<feature type="domain" description="Resolvase/invertase-type recombinase catalytic" evidence="3">
    <location>
        <begin position="1"/>
        <end position="120"/>
    </location>
</feature>
<protein>
    <submittedName>
        <fullName evidence="5">Recombinase family protein</fullName>
    </submittedName>
</protein>
<dbReference type="EMBL" id="DVOF01000033">
    <property type="protein sequence ID" value="HIV02156.1"/>
    <property type="molecule type" value="Genomic_DNA"/>
</dbReference>
<dbReference type="PANTHER" id="PTHR30461:SF23">
    <property type="entry name" value="DNA RECOMBINASE-RELATED"/>
    <property type="match status" value="1"/>
</dbReference>
<dbReference type="InterPro" id="IPR011109">
    <property type="entry name" value="DNA_bind_recombinase_dom"/>
</dbReference>
<reference evidence="5" key="2">
    <citation type="journal article" date="2021" name="PeerJ">
        <title>Extensive microbial diversity within the chicken gut microbiome revealed by metagenomics and culture.</title>
        <authorList>
            <person name="Gilroy R."/>
            <person name="Ravi A."/>
            <person name="Getino M."/>
            <person name="Pursley I."/>
            <person name="Horton D.L."/>
            <person name="Alikhan N.F."/>
            <person name="Baker D."/>
            <person name="Gharbi K."/>
            <person name="Hall N."/>
            <person name="Watson M."/>
            <person name="Adriaenssens E.M."/>
            <person name="Foster-Nyarko E."/>
            <person name="Jarju S."/>
            <person name="Secka A."/>
            <person name="Antonio M."/>
            <person name="Oren A."/>
            <person name="Chaudhuri R.R."/>
            <person name="La Ragione R."/>
            <person name="Hildebrand F."/>
            <person name="Pallen M.J."/>
        </authorList>
    </citation>
    <scope>NUCLEOTIDE SEQUENCE</scope>
    <source>
        <strain evidence="5">4920</strain>
    </source>
</reference>
<evidence type="ECO:0000259" key="4">
    <source>
        <dbReference type="PROSITE" id="PS51737"/>
    </source>
</evidence>
<evidence type="ECO:0000313" key="6">
    <source>
        <dbReference type="Proteomes" id="UP000886743"/>
    </source>
</evidence>
<dbReference type="Pfam" id="PF00239">
    <property type="entry name" value="Resolvase"/>
    <property type="match status" value="1"/>
</dbReference>
<dbReference type="PANTHER" id="PTHR30461">
    <property type="entry name" value="DNA-INVERTASE FROM LAMBDOID PROPHAGE"/>
    <property type="match status" value="1"/>
</dbReference>
<dbReference type="GO" id="GO:0003677">
    <property type="term" value="F:DNA binding"/>
    <property type="evidence" value="ECO:0007669"/>
    <property type="project" value="InterPro"/>
</dbReference>
<feature type="domain" description="Recombinase" evidence="4">
    <location>
        <begin position="128"/>
        <end position="282"/>
    </location>
</feature>
<evidence type="ECO:0000313" key="5">
    <source>
        <dbReference type="EMBL" id="HIV02156.1"/>
    </source>
</evidence>
<dbReference type="SMART" id="SM00857">
    <property type="entry name" value="Resolvase"/>
    <property type="match status" value="1"/>
</dbReference>
<evidence type="ECO:0000259" key="3">
    <source>
        <dbReference type="PROSITE" id="PS51736"/>
    </source>
</evidence>
<proteinExistence type="predicted"/>
<evidence type="ECO:0000256" key="1">
    <source>
        <dbReference type="SAM" id="Coils"/>
    </source>
</evidence>
<dbReference type="InterPro" id="IPR006119">
    <property type="entry name" value="Resolv_N"/>
</dbReference>
<dbReference type="InterPro" id="IPR036162">
    <property type="entry name" value="Resolvase-like_N_sf"/>
</dbReference>
<dbReference type="Gene3D" id="3.90.1750.20">
    <property type="entry name" value="Putative Large Serine Recombinase, Chain B, Domain 2"/>
    <property type="match status" value="1"/>
</dbReference>
<sequence>MIRPDESSYPVKSFSDRGYSGKDTNRPGFQALLKDIRRGRVRKLIVYKLDRVSRSLLDFVDMIQLFKEHDVAFVSAQEMFDTASPYGEMLMKLLMVFAEFERTSIVNRIRDAYEKRSSMGLYTGGRRVYGYALEKTVIQGIQTKKFVPRSGEAEHIKYIFEVYARPGVTLRRLQADLLQNGIKPLSGTDWTTGKLGTILRNPIYVKANADIYAYYQQRGVHIVNDIHAFDGVHNIQLYGRSTHNRDLPDWSDMKIVVLESKGLIDAATWLKCQQKLEKNRQVGKAWGNRTSWLAGKLICVKCGHTMTTVKGETKRYFLCTGKTHKKTCSGIRGTVYVEDMEAMVYDCIAQKLPSLTLSGTKQADTSAEKKANALKIAIKEIEAQEEQLSTAVLAGELNTEMIQLLNNKAKLLREQKDKLTEQIEKITTPERESTNGIDFTKRWRRADFAEKRAVTNVLIRHIILYEDASLEIVWNI</sequence>
<accession>A0A9D1SZY9</accession>
<evidence type="ECO:0000256" key="2">
    <source>
        <dbReference type="SAM" id="MobiDB-lite"/>
    </source>
</evidence>
<dbReference type="InterPro" id="IPR025827">
    <property type="entry name" value="Zn_ribbon_recom_dom"/>
</dbReference>
<dbReference type="Pfam" id="PF13408">
    <property type="entry name" value="Zn_ribbon_recom"/>
    <property type="match status" value="1"/>
</dbReference>
<dbReference type="Proteomes" id="UP000886743">
    <property type="component" value="Unassembled WGS sequence"/>
</dbReference>
<keyword evidence="1" id="KW-0175">Coiled coil</keyword>
<organism evidence="5 6">
    <name type="scientific">Candidatus Aphodoplasma excrementigallinarum</name>
    <dbReference type="NCBI Taxonomy" id="2840673"/>
    <lineage>
        <taxon>Bacteria</taxon>
        <taxon>Bacillati</taxon>
        <taxon>Bacillota</taxon>
        <taxon>Clostridia</taxon>
        <taxon>Eubacteriales</taxon>
        <taxon>Candidatus Aphodoplasma</taxon>
    </lineage>
</organism>
<dbReference type="AlphaFoldDB" id="A0A9D1SZY9"/>
<name>A0A9D1SZY9_9FIRM</name>
<reference evidence="5" key="1">
    <citation type="submission" date="2020-10" db="EMBL/GenBank/DDBJ databases">
        <authorList>
            <person name="Gilroy R."/>
        </authorList>
    </citation>
    <scope>NUCLEOTIDE SEQUENCE</scope>
    <source>
        <strain evidence="5">4920</strain>
    </source>
</reference>
<dbReference type="PROSITE" id="PS51736">
    <property type="entry name" value="RECOMBINASES_3"/>
    <property type="match status" value="1"/>
</dbReference>
<dbReference type="InterPro" id="IPR038109">
    <property type="entry name" value="DNA_bind_recomb_sf"/>
</dbReference>
<feature type="region of interest" description="Disordered" evidence="2">
    <location>
        <begin position="1"/>
        <end position="22"/>
    </location>
</feature>
<dbReference type="GO" id="GO:0000150">
    <property type="term" value="F:DNA strand exchange activity"/>
    <property type="evidence" value="ECO:0007669"/>
    <property type="project" value="InterPro"/>
</dbReference>
<dbReference type="InterPro" id="IPR050639">
    <property type="entry name" value="SSR_resolvase"/>
</dbReference>
<comment type="caution">
    <text evidence="5">The sequence shown here is derived from an EMBL/GenBank/DDBJ whole genome shotgun (WGS) entry which is preliminary data.</text>
</comment>
<dbReference type="SUPFAM" id="SSF53041">
    <property type="entry name" value="Resolvase-like"/>
    <property type="match status" value="1"/>
</dbReference>